<dbReference type="EMBL" id="JBDODL010000181">
    <property type="protein sequence ID" value="MES1919023.1"/>
    <property type="molecule type" value="Genomic_DNA"/>
</dbReference>
<comment type="caution">
    <text evidence="1">The sequence shown here is derived from an EMBL/GenBank/DDBJ whole genome shotgun (WGS) entry which is preliminary data.</text>
</comment>
<sequence>MMIGHPYGLEMKISLKGNVILEFGNLFSCDLDSFVGNSGSLVANAENLNIEGILVRGNDDFFWNKSRKCAQIKRYEKGQEIVMKPTTFDHVLQNTIFLKPHGKVVVPYQLDNRKFKEFVYFYVVNPENEKKHFLLQISKDSYEFASFNFAYESKNVPESFLNKKKFVIKYLNINLSLQLFDVTNVYCRYRKNRNQ</sequence>
<reference evidence="1 2" key="1">
    <citation type="journal article" date="2024" name="BMC Biol.">
        <title>Comparative genomics of Ascetosporea gives new insight into the evolutionary basis for animal parasitism in Rhizaria.</title>
        <authorList>
            <person name="Hiltunen Thoren M."/>
            <person name="Onut-Brannstrom I."/>
            <person name="Alfjorden A."/>
            <person name="Peckova H."/>
            <person name="Swords F."/>
            <person name="Hooper C."/>
            <person name="Holzer A.S."/>
            <person name="Bass D."/>
            <person name="Burki F."/>
        </authorList>
    </citation>
    <scope>NUCLEOTIDE SEQUENCE [LARGE SCALE GENOMIC DNA]</scope>
    <source>
        <strain evidence="1">20-A016</strain>
    </source>
</reference>
<evidence type="ECO:0000313" key="1">
    <source>
        <dbReference type="EMBL" id="MES1919023.1"/>
    </source>
</evidence>
<proteinExistence type="predicted"/>
<keyword evidence="2" id="KW-1185">Reference proteome</keyword>
<accession>A0ABV2AH46</accession>
<protein>
    <submittedName>
        <fullName evidence="1">Uncharacterized protein</fullName>
    </submittedName>
</protein>
<dbReference type="Proteomes" id="UP001439008">
    <property type="component" value="Unassembled WGS sequence"/>
</dbReference>
<organism evidence="1 2">
    <name type="scientific">Bonamia ostreae</name>
    <dbReference type="NCBI Taxonomy" id="126728"/>
    <lineage>
        <taxon>Eukaryota</taxon>
        <taxon>Sar</taxon>
        <taxon>Rhizaria</taxon>
        <taxon>Endomyxa</taxon>
        <taxon>Ascetosporea</taxon>
        <taxon>Haplosporida</taxon>
        <taxon>Bonamia</taxon>
    </lineage>
</organism>
<evidence type="ECO:0000313" key="2">
    <source>
        <dbReference type="Proteomes" id="UP001439008"/>
    </source>
</evidence>
<name>A0ABV2AH46_9EUKA</name>
<gene>
    <name evidence="1" type="ORF">MHBO_000901</name>
</gene>